<dbReference type="AlphaFoldDB" id="A0A9P8W6G6"/>
<dbReference type="PANTHER" id="PTHR45700:SF9">
    <property type="entry name" value="HECT-TYPE E3 UBIQUITIN TRANSFERASE"/>
    <property type="match status" value="1"/>
</dbReference>
<feature type="compositionally biased region" description="Polar residues" evidence="6">
    <location>
        <begin position="13"/>
        <end position="23"/>
    </location>
</feature>
<evidence type="ECO:0000313" key="9">
    <source>
        <dbReference type="Proteomes" id="UP000777438"/>
    </source>
</evidence>
<dbReference type="FunFam" id="3.30.2160.10:FF:000004">
    <property type="entry name" value="probable E3 ubiquitin-protein ligase HERC4 isoform X1"/>
    <property type="match status" value="1"/>
</dbReference>
<feature type="compositionally biased region" description="Low complexity" evidence="6">
    <location>
        <begin position="71"/>
        <end position="81"/>
    </location>
</feature>
<evidence type="ECO:0000259" key="7">
    <source>
        <dbReference type="PROSITE" id="PS50237"/>
    </source>
</evidence>
<organism evidence="8 9">
    <name type="scientific">Thelonectria olida</name>
    <dbReference type="NCBI Taxonomy" id="1576542"/>
    <lineage>
        <taxon>Eukaryota</taxon>
        <taxon>Fungi</taxon>
        <taxon>Dikarya</taxon>
        <taxon>Ascomycota</taxon>
        <taxon>Pezizomycotina</taxon>
        <taxon>Sordariomycetes</taxon>
        <taxon>Hypocreomycetidae</taxon>
        <taxon>Hypocreales</taxon>
        <taxon>Nectriaceae</taxon>
        <taxon>Thelonectria</taxon>
    </lineage>
</organism>
<evidence type="ECO:0000256" key="3">
    <source>
        <dbReference type="ARBA" id="ARBA00022679"/>
    </source>
</evidence>
<evidence type="ECO:0000256" key="2">
    <source>
        <dbReference type="ARBA" id="ARBA00012485"/>
    </source>
</evidence>
<protein>
    <recommendedName>
        <fullName evidence="2">HECT-type E3 ubiquitin transferase</fullName>
        <ecNumber evidence="2">2.3.2.26</ecNumber>
    </recommendedName>
</protein>
<feature type="region of interest" description="Disordered" evidence="6">
    <location>
        <begin position="182"/>
        <end position="212"/>
    </location>
</feature>
<dbReference type="GO" id="GO:0000209">
    <property type="term" value="P:protein polyubiquitination"/>
    <property type="evidence" value="ECO:0007669"/>
    <property type="project" value="InterPro"/>
</dbReference>
<evidence type="ECO:0000256" key="5">
    <source>
        <dbReference type="PROSITE-ProRule" id="PRU00104"/>
    </source>
</evidence>
<feature type="region of interest" description="Disordered" evidence="6">
    <location>
        <begin position="591"/>
        <end position="617"/>
    </location>
</feature>
<dbReference type="InterPro" id="IPR035983">
    <property type="entry name" value="Hect_E3_ubiquitin_ligase"/>
</dbReference>
<dbReference type="Gene3D" id="3.30.2160.10">
    <property type="entry name" value="Hect, E3 ligase catalytic domain"/>
    <property type="match status" value="1"/>
</dbReference>
<dbReference type="Pfam" id="PF00632">
    <property type="entry name" value="HECT"/>
    <property type="match status" value="1"/>
</dbReference>
<gene>
    <name evidence="8" type="ORF">B0T10DRAFT_302516</name>
</gene>
<feature type="active site" description="Glycyl thioester intermediate" evidence="5">
    <location>
        <position position="1188"/>
    </location>
</feature>
<feature type="compositionally biased region" description="Polar residues" evidence="6">
    <location>
        <begin position="34"/>
        <end position="44"/>
    </location>
</feature>
<feature type="region of interest" description="Disordered" evidence="6">
    <location>
        <begin position="375"/>
        <end position="430"/>
    </location>
</feature>
<sequence>MAPWSSRRGAQPKDNSNNHSSGDLISRIHHSALHTPTTLSATQENRFDISFSNAHDGADSSDSDADFYGHPPQSSAASHSRPSSRSRHSRSMSQPFPSLFSSKKKRQSSVGAPPPPDLGFADDDAAMPQRLPARSHTRGGPAGSKDFATGNCMTCGSLVRWPRDLKVFKCTICMTVNDIEPLKVDGQTNGGSSRRRDATQGPSNGPQPAPPRIQYISVEHTRRLVQQCIHSYLSRKLTTPAPSRTPENHHPPRHNLSFSNRVHANGHGPAPEDAELGPTSPPIYVSQFVFDEQPTLHPSPRPNSPATGRSYSTSHTERPYVRNELLDDARKAHERNGHRRSTSRSPDSDPKRIFKALEDYIIACFSTFECINSSFTTPHHRHNSRGASETVRRKPASSIPPPPQREPPRVPRETPETHEPREQPQQDPAQFDLDPKLLLLGDFAENGTWWTGGQEKIAPAPKSPPVRHNSGSAKSLVHPKSPLIHWGDVGHWYSLVTNAAEGWFSLYEEVSRKEDFKGSTDQELQALERDLLHAQEHVRRVLLKATELLLKRPGRPLKEPADLRFLLIILENPLFYQDHHLFRGILQPEKEGTDVKDGKPSSKSQQTPESGPLSGHHSGIIKRVVGLTSGSSIECHNQLITWFARYHLGRFAKMKELVSGFLTYRLLRQNEKKQEVKVDITAGLVPQMHEGRSGAYLYDEINASNSSKKLKEPTKKITYGDDWQVKASARVLALLFAANNLPHMRRGDEASPNPNDNLGAVRECVHANGQLLPTSDFYNSMIDYADLIVDFENWEARRGKFSFCQYPFLLSIWAKNRIMEYDARRQMQSKARDAFFDSIMTRRSVNQFLMLDVRRDCLVDDSLKAVSEVIGSGSEDIKKGLRISFKGEEGIDAGGLRKEWFLLLVREVFNPDHGMFLYDEDSQYCYFNPSSFETSDQFFLVGVVMGLAIYNSTILDVALPPFAFRKLIASAPTHGTGASAHPRPAMRYTLEDLAEYRPRLARGLRQLLDFEGDVETTFCLDFVIDTEKYGTVVQVPLCPGGERVPVTNNNRRDYVDLYTRYILDVAVTRQFEPFKRGFYTVCGGNALSLFRPEEIELLVRGSDEDLDISSLRAVAEYDNWASKKPDSSEPMVDWFWETFQAATPKDQRKLLLFITGSDRIPAMGAANLAIRISYLGDDAGRFPIARTCFNLISLSRYESKEQLEKMLWTAVHESEGFGLK</sequence>
<name>A0A9P8W6G6_9HYPO</name>
<feature type="compositionally biased region" description="Basic and acidic residues" evidence="6">
    <location>
        <begin position="591"/>
        <end position="600"/>
    </location>
</feature>
<keyword evidence="9" id="KW-1185">Reference proteome</keyword>
<comment type="caution">
    <text evidence="8">The sequence shown here is derived from an EMBL/GenBank/DDBJ whole genome shotgun (WGS) entry which is preliminary data.</text>
</comment>
<dbReference type="InterPro" id="IPR000569">
    <property type="entry name" value="HECT_dom"/>
</dbReference>
<keyword evidence="3" id="KW-0808">Transferase</keyword>
<proteinExistence type="predicted"/>
<dbReference type="OrthoDB" id="8068875at2759"/>
<dbReference type="EC" id="2.3.2.26" evidence="2"/>
<dbReference type="Proteomes" id="UP000777438">
    <property type="component" value="Unassembled WGS sequence"/>
</dbReference>
<dbReference type="EMBL" id="JAGPYM010000008">
    <property type="protein sequence ID" value="KAH6891108.1"/>
    <property type="molecule type" value="Genomic_DNA"/>
</dbReference>
<dbReference type="InterPro" id="IPR044611">
    <property type="entry name" value="E3A/B/C-like"/>
</dbReference>
<dbReference type="CDD" id="cd00078">
    <property type="entry name" value="HECTc"/>
    <property type="match status" value="1"/>
</dbReference>
<dbReference type="GO" id="GO:0061630">
    <property type="term" value="F:ubiquitin protein ligase activity"/>
    <property type="evidence" value="ECO:0007669"/>
    <property type="project" value="UniProtKB-EC"/>
</dbReference>
<feature type="domain" description="HECT" evidence="7">
    <location>
        <begin position="873"/>
        <end position="1220"/>
    </location>
</feature>
<evidence type="ECO:0000256" key="6">
    <source>
        <dbReference type="SAM" id="MobiDB-lite"/>
    </source>
</evidence>
<evidence type="ECO:0000313" key="8">
    <source>
        <dbReference type="EMBL" id="KAH6891108.1"/>
    </source>
</evidence>
<dbReference type="Gene3D" id="3.30.2410.10">
    <property type="entry name" value="Hect, E3 ligase catalytic domain"/>
    <property type="match status" value="1"/>
</dbReference>
<accession>A0A9P8W6G6</accession>
<feature type="region of interest" description="Disordered" evidence="6">
    <location>
        <begin position="238"/>
        <end position="323"/>
    </location>
</feature>
<feature type="region of interest" description="Disordered" evidence="6">
    <location>
        <begin position="1"/>
        <end position="124"/>
    </location>
</feature>
<feature type="compositionally biased region" description="Polar residues" evidence="6">
    <location>
        <begin position="304"/>
        <end position="314"/>
    </location>
</feature>
<feature type="region of interest" description="Disordered" evidence="6">
    <location>
        <begin position="450"/>
        <end position="474"/>
    </location>
</feature>
<dbReference type="Gene3D" id="3.90.1750.10">
    <property type="entry name" value="Hect, E3 ligase catalytic domains"/>
    <property type="match status" value="1"/>
</dbReference>
<dbReference type="PROSITE" id="PS50237">
    <property type="entry name" value="HECT"/>
    <property type="match status" value="1"/>
</dbReference>
<evidence type="ECO:0000256" key="1">
    <source>
        <dbReference type="ARBA" id="ARBA00000885"/>
    </source>
</evidence>
<feature type="compositionally biased region" description="Basic and acidic residues" evidence="6">
    <location>
        <begin position="406"/>
        <end position="424"/>
    </location>
</feature>
<keyword evidence="4 5" id="KW-0833">Ubl conjugation pathway</keyword>
<reference evidence="8 9" key="1">
    <citation type="journal article" date="2021" name="Nat. Commun.">
        <title>Genetic determinants of endophytism in the Arabidopsis root mycobiome.</title>
        <authorList>
            <person name="Mesny F."/>
            <person name="Miyauchi S."/>
            <person name="Thiergart T."/>
            <person name="Pickel B."/>
            <person name="Atanasova L."/>
            <person name="Karlsson M."/>
            <person name="Huettel B."/>
            <person name="Barry K.W."/>
            <person name="Haridas S."/>
            <person name="Chen C."/>
            <person name="Bauer D."/>
            <person name="Andreopoulos W."/>
            <person name="Pangilinan J."/>
            <person name="LaButti K."/>
            <person name="Riley R."/>
            <person name="Lipzen A."/>
            <person name="Clum A."/>
            <person name="Drula E."/>
            <person name="Henrissat B."/>
            <person name="Kohler A."/>
            <person name="Grigoriev I.V."/>
            <person name="Martin F.M."/>
            <person name="Hacquard S."/>
        </authorList>
    </citation>
    <scope>NUCLEOTIDE SEQUENCE [LARGE SCALE GENOMIC DNA]</scope>
    <source>
        <strain evidence="8 9">MPI-CAGE-CH-0241</strain>
    </source>
</reference>
<evidence type="ECO:0000256" key="4">
    <source>
        <dbReference type="ARBA" id="ARBA00022786"/>
    </source>
</evidence>
<dbReference type="PANTHER" id="PTHR45700">
    <property type="entry name" value="UBIQUITIN-PROTEIN LIGASE E3C"/>
    <property type="match status" value="1"/>
</dbReference>
<comment type="catalytic activity">
    <reaction evidence="1">
        <text>S-ubiquitinyl-[E2 ubiquitin-conjugating enzyme]-L-cysteine + [acceptor protein]-L-lysine = [E2 ubiquitin-conjugating enzyme]-L-cysteine + N(6)-ubiquitinyl-[acceptor protein]-L-lysine.</text>
        <dbReference type="EC" id="2.3.2.26"/>
    </reaction>
</comment>
<dbReference type="SUPFAM" id="SSF56204">
    <property type="entry name" value="Hect, E3 ligase catalytic domain"/>
    <property type="match status" value="1"/>
</dbReference>
<dbReference type="SMART" id="SM00119">
    <property type="entry name" value="HECTc"/>
    <property type="match status" value="1"/>
</dbReference>